<keyword evidence="1" id="KW-0436">Ligase</keyword>
<organism evidence="2 3">
    <name type="scientific">Aromia moschata</name>
    <dbReference type="NCBI Taxonomy" id="1265417"/>
    <lineage>
        <taxon>Eukaryota</taxon>
        <taxon>Metazoa</taxon>
        <taxon>Ecdysozoa</taxon>
        <taxon>Arthropoda</taxon>
        <taxon>Hexapoda</taxon>
        <taxon>Insecta</taxon>
        <taxon>Pterygota</taxon>
        <taxon>Neoptera</taxon>
        <taxon>Endopterygota</taxon>
        <taxon>Coleoptera</taxon>
        <taxon>Polyphaga</taxon>
        <taxon>Cucujiformia</taxon>
        <taxon>Chrysomeloidea</taxon>
        <taxon>Cerambycidae</taxon>
        <taxon>Cerambycinae</taxon>
        <taxon>Callichromatini</taxon>
        <taxon>Aromia</taxon>
    </lineage>
</organism>
<dbReference type="GO" id="GO:0003952">
    <property type="term" value="F:NAD+ synthase (glutamine-hydrolyzing) activity"/>
    <property type="evidence" value="ECO:0007669"/>
    <property type="project" value="InterPro"/>
</dbReference>
<sequence>MAMRSLPGIPESGNGGSGGWPHRVKPLAIYLSGKLKREKVEVMIATLRETKFRDLSEMMMQGFGDLRGVRKLICHNNLYFMHSFIYITYYTPHTDPKVLADLRRITGDSEYLPSSASELCNRILVTCYMGTENSSNETKQRAISLAAAIGRY</sequence>
<dbReference type="EMBL" id="JAPWTK010000270">
    <property type="protein sequence ID" value="KAJ8944014.1"/>
    <property type="molecule type" value="Genomic_DNA"/>
</dbReference>
<dbReference type="PANTHER" id="PTHR23090:SF9">
    <property type="entry name" value="GLUTAMINE-DEPENDENT NAD(+) SYNTHETASE"/>
    <property type="match status" value="1"/>
</dbReference>
<evidence type="ECO:0000313" key="3">
    <source>
        <dbReference type="Proteomes" id="UP001162162"/>
    </source>
</evidence>
<dbReference type="Gene3D" id="3.40.50.620">
    <property type="entry name" value="HUPs"/>
    <property type="match status" value="1"/>
</dbReference>
<dbReference type="GO" id="GO:0004359">
    <property type="term" value="F:glutaminase activity"/>
    <property type="evidence" value="ECO:0007669"/>
    <property type="project" value="InterPro"/>
</dbReference>
<keyword evidence="3" id="KW-1185">Reference proteome</keyword>
<protein>
    <submittedName>
        <fullName evidence="2">Uncharacterized protein</fullName>
    </submittedName>
</protein>
<accession>A0AAV8XZB1</accession>
<dbReference type="PANTHER" id="PTHR23090">
    <property type="entry name" value="NH 3 /GLUTAMINE-DEPENDENT NAD + SYNTHETASE"/>
    <property type="match status" value="1"/>
</dbReference>
<reference evidence="2" key="1">
    <citation type="journal article" date="2023" name="Insect Mol. Biol.">
        <title>Genome sequencing provides insights into the evolution of gene families encoding plant cell wall-degrading enzymes in longhorned beetles.</title>
        <authorList>
            <person name="Shin N.R."/>
            <person name="Okamura Y."/>
            <person name="Kirsch R."/>
            <person name="Pauchet Y."/>
        </authorList>
    </citation>
    <scope>NUCLEOTIDE SEQUENCE</scope>
    <source>
        <strain evidence="2">AMC_N1</strain>
    </source>
</reference>
<name>A0AAV8XZB1_9CUCU</name>
<gene>
    <name evidence="2" type="ORF">NQ318_021729</name>
</gene>
<dbReference type="Proteomes" id="UP001162162">
    <property type="component" value="Unassembled WGS sequence"/>
</dbReference>
<proteinExistence type="predicted"/>
<evidence type="ECO:0000313" key="2">
    <source>
        <dbReference type="EMBL" id="KAJ8944014.1"/>
    </source>
</evidence>
<comment type="caution">
    <text evidence="2">The sequence shown here is derived from an EMBL/GenBank/DDBJ whole genome shotgun (WGS) entry which is preliminary data.</text>
</comment>
<dbReference type="InterPro" id="IPR014729">
    <property type="entry name" value="Rossmann-like_a/b/a_fold"/>
</dbReference>
<dbReference type="GO" id="GO:0005737">
    <property type="term" value="C:cytoplasm"/>
    <property type="evidence" value="ECO:0007669"/>
    <property type="project" value="InterPro"/>
</dbReference>
<dbReference type="GO" id="GO:0009435">
    <property type="term" value="P:NAD+ biosynthetic process"/>
    <property type="evidence" value="ECO:0007669"/>
    <property type="project" value="InterPro"/>
</dbReference>
<dbReference type="InterPro" id="IPR003694">
    <property type="entry name" value="NAD_synthase"/>
</dbReference>
<evidence type="ECO:0000256" key="1">
    <source>
        <dbReference type="ARBA" id="ARBA00022598"/>
    </source>
</evidence>
<dbReference type="AlphaFoldDB" id="A0AAV8XZB1"/>